<dbReference type="SMART" id="SM00256">
    <property type="entry name" value="FBOX"/>
    <property type="match status" value="1"/>
</dbReference>
<dbReference type="CDD" id="cd22164">
    <property type="entry name" value="F-box_AtSKIP19-like"/>
    <property type="match status" value="1"/>
</dbReference>
<accession>A0ABC8JHX8</accession>
<dbReference type="InterPro" id="IPR032675">
    <property type="entry name" value="LRR_dom_sf"/>
</dbReference>
<evidence type="ECO:0000313" key="3">
    <source>
        <dbReference type="Proteomes" id="UP001642260"/>
    </source>
</evidence>
<evidence type="ECO:0000313" key="2">
    <source>
        <dbReference type="EMBL" id="CAH8327190.1"/>
    </source>
</evidence>
<gene>
    <name evidence="2" type="ORF">ERUC_LOCUS10993</name>
</gene>
<dbReference type="Gene3D" id="3.80.10.10">
    <property type="entry name" value="Ribonuclease Inhibitor"/>
    <property type="match status" value="1"/>
</dbReference>
<dbReference type="SUPFAM" id="SSF52047">
    <property type="entry name" value="RNI-like"/>
    <property type="match status" value="1"/>
</dbReference>
<dbReference type="Gene3D" id="1.20.1280.50">
    <property type="match status" value="1"/>
</dbReference>
<evidence type="ECO:0000259" key="1">
    <source>
        <dbReference type="PROSITE" id="PS50181"/>
    </source>
</evidence>
<dbReference type="AlphaFoldDB" id="A0ABC8JHX8"/>
<dbReference type="PANTHER" id="PTHR38926">
    <property type="entry name" value="F-BOX DOMAIN CONTAINING PROTEIN, EXPRESSED"/>
    <property type="match status" value="1"/>
</dbReference>
<dbReference type="PROSITE" id="PS50181">
    <property type="entry name" value="FBOX"/>
    <property type="match status" value="1"/>
</dbReference>
<feature type="domain" description="F-box" evidence="1">
    <location>
        <begin position="15"/>
        <end position="62"/>
    </location>
</feature>
<proteinExistence type="predicted"/>
<reference evidence="2 3" key="1">
    <citation type="submission" date="2022-03" db="EMBL/GenBank/DDBJ databases">
        <authorList>
            <person name="Macdonald S."/>
            <person name="Ahmed S."/>
            <person name="Newling K."/>
        </authorList>
    </citation>
    <scope>NUCLEOTIDE SEQUENCE [LARGE SCALE GENOMIC DNA]</scope>
</reference>
<keyword evidence="3" id="KW-1185">Reference proteome</keyword>
<organism evidence="2 3">
    <name type="scientific">Eruca vesicaria subsp. sativa</name>
    <name type="common">Garden rocket</name>
    <name type="synonym">Eruca sativa</name>
    <dbReference type="NCBI Taxonomy" id="29727"/>
    <lineage>
        <taxon>Eukaryota</taxon>
        <taxon>Viridiplantae</taxon>
        <taxon>Streptophyta</taxon>
        <taxon>Embryophyta</taxon>
        <taxon>Tracheophyta</taxon>
        <taxon>Spermatophyta</taxon>
        <taxon>Magnoliopsida</taxon>
        <taxon>eudicotyledons</taxon>
        <taxon>Gunneridae</taxon>
        <taxon>Pentapetalae</taxon>
        <taxon>rosids</taxon>
        <taxon>malvids</taxon>
        <taxon>Brassicales</taxon>
        <taxon>Brassicaceae</taxon>
        <taxon>Brassiceae</taxon>
        <taxon>Eruca</taxon>
    </lineage>
</organism>
<dbReference type="InterPro" id="IPR036047">
    <property type="entry name" value="F-box-like_dom_sf"/>
</dbReference>
<dbReference type="InterPro" id="IPR001810">
    <property type="entry name" value="F-box_dom"/>
</dbReference>
<comment type="caution">
    <text evidence="2">The sequence shown here is derived from an EMBL/GenBank/DDBJ whole genome shotgun (WGS) entry which is preliminary data.</text>
</comment>
<sequence length="315" mass="35733">MAPSSFSPEMKDREYSNWSELPSELTSSILQRLDATEILENAQKVCMSWRRVSKDPSMWRKIVMHNVVDMGYHRDIMCYHAVDRSQGGLVEIEIWYFCTDSLINYIADSSTSLRSIKLVRCYLVTDEELTSALVKLPLLEELEVSYGSLSGQSLKAAGKSCPNLKTLKLNRKGIKCPRLSSDDDALAIAETIHGLGHLQLFGNNLTDAGLNAILDNCPNLEHLDLRQCFNVNIVGDVEKRCSERIKVLRRPNDSTHDYPHDASVIDMFSCEYEFPDDTDLPDIDFLDFPDIDLSDYFQSALYLMNDDPNIIDGNF</sequence>
<dbReference type="Proteomes" id="UP001642260">
    <property type="component" value="Unassembled WGS sequence"/>
</dbReference>
<dbReference type="Pfam" id="PF12937">
    <property type="entry name" value="F-box-like"/>
    <property type="match status" value="1"/>
</dbReference>
<dbReference type="PANTHER" id="PTHR38926:SF29">
    <property type="entry name" value="F-BOX PROTEIN SKIP19-RELATED"/>
    <property type="match status" value="1"/>
</dbReference>
<protein>
    <recommendedName>
        <fullName evidence="1">F-box domain-containing protein</fullName>
    </recommendedName>
</protein>
<dbReference type="EMBL" id="CAKOAT010107376">
    <property type="protein sequence ID" value="CAH8327190.1"/>
    <property type="molecule type" value="Genomic_DNA"/>
</dbReference>
<name>A0ABC8JHX8_ERUVS</name>
<dbReference type="SUPFAM" id="SSF81383">
    <property type="entry name" value="F-box domain"/>
    <property type="match status" value="1"/>
</dbReference>